<organism evidence="11 12">
    <name type="scientific">Cognatiyoonia koreensis</name>
    <dbReference type="NCBI Taxonomy" id="364200"/>
    <lineage>
        <taxon>Bacteria</taxon>
        <taxon>Pseudomonadati</taxon>
        <taxon>Pseudomonadota</taxon>
        <taxon>Alphaproteobacteria</taxon>
        <taxon>Rhodobacterales</taxon>
        <taxon>Paracoccaceae</taxon>
        <taxon>Cognatiyoonia</taxon>
    </lineage>
</organism>
<dbReference type="InterPro" id="IPR004563">
    <property type="entry name" value="Apolipo_AcylTrfase"/>
</dbReference>
<evidence type="ECO:0000256" key="4">
    <source>
        <dbReference type="ARBA" id="ARBA00022679"/>
    </source>
</evidence>
<dbReference type="CDD" id="cd07571">
    <property type="entry name" value="ALP_N-acyl_transferase"/>
    <property type="match status" value="1"/>
</dbReference>
<dbReference type="InterPro" id="IPR003010">
    <property type="entry name" value="C-N_Hydrolase"/>
</dbReference>
<dbReference type="Pfam" id="PF00795">
    <property type="entry name" value="CN_hydrolase"/>
    <property type="match status" value="1"/>
</dbReference>
<keyword evidence="6 9" id="KW-1133">Transmembrane helix</keyword>
<dbReference type="GO" id="GO:0042158">
    <property type="term" value="P:lipoprotein biosynthetic process"/>
    <property type="evidence" value="ECO:0007669"/>
    <property type="project" value="UniProtKB-UniRule"/>
</dbReference>
<evidence type="ECO:0000256" key="3">
    <source>
        <dbReference type="ARBA" id="ARBA00022475"/>
    </source>
</evidence>
<evidence type="ECO:0000256" key="9">
    <source>
        <dbReference type="HAMAP-Rule" id="MF_01148"/>
    </source>
</evidence>
<dbReference type="PANTHER" id="PTHR38686:SF1">
    <property type="entry name" value="APOLIPOPROTEIN N-ACYLTRANSFERASE"/>
    <property type="match status" value="1"/>
</dbReference>
<keyword evidence="8 9" id="KW-0012">Acyltransferase</keyword>
<dbReference type="AlphaFoldDB" id="A0A1I0RAH1"/>
<evidence type="ECO:0000256" key="5">
    <source>
        <dbReference type="ARBA" id="ARBA00022692"/>
    </source>
</evidence>
<dbReference type="Pfam" id="PF20154">
    <property type="entry name" value="LNT_N"/>
    <property type="match status" value="1"/>
</dbReference>
<feature type="transmembrane region" description="Helical" evidence="9">
    <location>
        <begin position="34"/>
        <end position="51"/>
    </location>
</feature>
<evidence type="ECO:0000256" key="6">
    <source>
        <dbReference type="ARBA" id="ARBA00022989"/>
    </source>
</evidence>
<feature type="transmembrane region" description="Helical" evidence="9">
    <location>
        <begin position="190"/>
        <end position="206"/>
    </location>
</feature>
<feature type="transmembrane region" description="Helical" evidence="9">
    <location>
        <begin position="162"/>
        <end position="183"/>
    </location>
</feature>
<accession>A0A1I0RAH1</accession>
<dbReference type="RefSeq" id="WP_089994980.1">
    <property type="nucleotide sequence ID" value="NZ_FOIZ01000002.1"/>
</dbReference>
<keyword evidence="12" id="KW-1185">Reference proteome</keyword>
<name>A0A1I0RAH1_9RHOB</name>
<keyword evidence="11" id="KW-0449">Lipoprotein</keyword>
<evidence type="ECO:0000313" key="12">
    <source>
        <dbReference type="Proteomes" id="UP000199167"/>
    </source>
</evidence>
<feature type="transmembrane region" description="Helical" evidence="9">
    <location>
        <begin position="125"/>
        <end position="150"/>
    </location>
</feature>
<evidence type="ECO:0000256" key="2">
    <source>
        <dbReference type="ARBA" id="ARBA00010065"/>
    </source>
</evidence>
<dbReference type="PROSITE" id="PS50263">
    <property type="entry name" value="CN_HYDROLASE"/>
    <property type="match status" value="1"/>
</dbReference>
<comment type="subcellular location">
    <subcellularLocation>
        <location evidence="1 9">Cell membrane</location>
        <topology evidence="1 9">Multi-pass membrane protein</topology>
    </subcellularLocation>
</comment>
<comment type="pathway">
    <text evidence="9">Protein modification; lipoprotein biosynthesis (N-acyl transfer).</text>
</comment>
<evidence type="ECO:0000313" key="11">
    <source>
        <dbReference type="EMBL" id="SEW37781.1"/>
    </source>
</evidence>
<feature type="domain" description="CN hydrolase" evidence="10">
    <location>
        <begin position="224"/>
        <end position="463"/>
    </location>
</feature>
<feature type="transmembrane region" description="Helical" evidence="9">
    <location>
        <begin position="7"/>
        <end position="28"/>
    </location>
</feature>
<dbReference type="SUPFAM" id="SSF56317">
    <property type="entry name" value="Carbon-nitrogen hydrolase"/>
    <property type="match status" value="1"/>
</dbReference>
<feature type="transmembrane region" description="Helical" evidence="9">
    <location>
        <begin position="92"/>
        <end position="113"/>
    </location>
</feature>
<comment type="function">
    <text evidence="9">Catalyzes the phospholipid dependent N-acylation of the N-terminal cysteine of apolipoprotein, the last step in lipoprotein maturation.</text>
</comment>
<reference evidence="11 12" key="1">
    <citation type="submission" date="2016-10" db="EMBL/GenBank/DDBJ databases">
        <authorList>
            <person name="de Groot N.N."/>
        </authorList>
    </citation>
    <scope>NUCLEOTIDE SEQUENCE [LARGE SCALE GENOMIC DNA]</scope>
    <source>
        <strain evidence="11 12">DSM 17925</strain>
    </source>
</reference>
<dbReference type="STRING" id="364200.SAMN04488515_2394"/>
<feature type="transmembrane region" description="Helical" evidence="9">
    <location>
        <begin position="470"/>
        <end position="491"/>
    </location>
</feature>
<evidence type="ECO:0000256" key="8">
    <source>
        <dbReference type="ARBA" id="ARBA00023315"/>
    </source>
</evidence>
<comment type="similarity">
    <text evidence="2 9">Belongs to the CN hydrolase family. Apolipoprotein N-acyltransferase subfamily.</text>
</comment>
<evidence type="ECO:0000256" key="1">
    <source>
        <dbReference type="ARBA" id="ARBA00004651"/>
    </source>
</evidence>
<keyword evidence="5 9" id="KW-0812">Transmembrane</keyword>
<feature type="transmembrane region" description="Helical" evidence="9">
    <location>
        <begin position="63"/>
        <end position="80"/>
    </location>
</feature>
<dbReference type="GO" id="GO:0005886">
    <property type="term" value="C:plasma membrane"/>
    <property type="evidence" value="ECO:0007669"/>
    <property type="project" value="UniProtKB-SubCell"/>
</dbReference>
<protein>
    <recommendedName>
        <fullName evidence="9">Apolipoprotein N-acyltransferase</fullName>
        <shortName evidence="9">ALP N-acyltransferase</shortName>
        <ecNumber evidence="9">2.3.1.269</ecNumber>
    </recommendedName>
</protein>
<dbReference type="NCBIfam" id="TIGR00546">
    <property type="entry name" value="lnt"/>
    <property type="match status" value="1"/>
</dbReference>
<evidence type="ECO:0000259" key="10">
    <source>
        <dbReference type="PROSITE" id="PS50263"/>
    </source>
</evidence>
<dbReference type="Gene3D" id="3.60.110.10">
    <property type="entry name" value="Carbon-nitrogen hydrolase"/>
    <property type="match status" value="1"/>
</dbReference>
<sequence>MADTRVAFWAAAWWVRAIGLIGLGAVAGLGQAPIDWPLATVLALAILFWLLRTIPEDLRVWRAMWLFGLGYFAFTLRWIVEPFLVDVQTHGWMAPFALLAMAAGGGAFWSLAGGLAQHFAPRRPLVLGLSIAAAEVTRSLILSGFPWALLGHIWIDTSLAQIAAVGGPHLLTLITVLAAISLAHLTARHWDALIVPAMLVGLAFWLDPGPPPAPTALQKTVRLVQPNIPQNEKWDIARRDYHFERLLGYTSAGNVRPHLIVWPESSVTDLLEWAQPMLDQMSEAAEGVPLLAGVQRRSKDRIYHNSLFVLGRGGLIEGLYDKKHLVPFGEFIPGGELVGTLGLPGFASSQGFGFTAGTLGETINVPGVGIIRPLICYEGIFAEEITTDIRPKLMVLITNDAWFGAGPGPYQHLAQARLRAIEQGLPMVRVANTGVSAVIDARGRITARMELGEEGYLDAALPAAAISTPYVRFGDTPAIVAIFGLLALLFLRGRRVSD</sequence>
<dbReference type="UniPathway" id="UPA00666"/>
<dbReference type="HAMAP" id="MF_01148">
    <property type="entry name" value="Lnt"/>
    <property type="match status" value="1"/>
</dbReference>
<dbReference type="InterPro" id="IPR045378">
    <property type="entry name" value="LNT_N"/>
</dbReference>
<comment type="catalytic activity">
    <reaction evidence="9">
        <text>N-terminal S-1,2-diacyl-sn-glyceryl-L-cysteinyl-[lipoprotein] + a glycerophospholipid = N-acyl-S-1,2-diacyl-sn-glyceryl-L-cysteinyl-[lipoprotein] + a 2-acyl-sn-glycero-3-phospholipid + H(+)</text>
        <dbReference type="Rhea" id="RHEA:48228"/>
        <dbReference type="Rhea" id="RHEA-COMP:14681"/>
        <dbReference type="Rhea" id="RHEA-COMP:14684"/>
        <dbReference type="ChEBI" id="CHEBI:15378"/>
        <dbReference type="ChEBI" id="CHEBI:136912"/>
        <dbReference type="ChEBI" id="CHEBI:140656"/>
        <dbReference type="ChEBI" id="CHEBI:140657"/>
        <dbReference type="ChEBI" id="CHEBI:140660"/>
        <dbReference type="EC" id="2.3.1.269"/>
    </reaction>
</comment>
<gene>
    <name evidence="9" type="primary">lnt</name>
    <name evidence="11" type="ORF">SAMN04488515_2394</name>
</gene>
<dbReference type="GO" id="GO:0016410">
    <property type="term" value="F:N-acyltransferase activity"/>
    <property type="evidence" value="ECO:0007669"/>
    <property type="project" value="UniProtKB-UniRule"/>
</dbReference>
<keyword evidence="4 9" id="KW-0808">Transferase</keyword>
<dbReference type="PANTHER" id="PTHR38686">
    <property type="entry name" value="APOLIPOPROTEIN N-ACYLTRANSFERASE"/>
    <property type="match status" value="1"/>
</dbReference>
<dbReference type="EMBL" id="FOIZ01000002">
    <property type="protein sequence ID" value="SEW37781.1"/>
    <property type="molecule type" value="Genomic_DNA"/>
</dbReference>
<dbReference type="InterPro" id="IPR036526">
    <property type="entry name" value="C-N_Hydrolase_sf"/>
</dbReference>
<dbReference type="OrthoDB" id="9804277at2"/>
<proteinExistence type="inferred from homology"/>
<evidence type="ECO:0000256" key="7">
    <source>
        <dbReference type="ARBA" id="ARBA00023136"/>
    </source>
</evidence>
<keyword evidence="3 9" id="KW-1003">Cell membrane</keyword>
<keyword evidence="7 9" id="KW-0472">Membrane</keyword>
<dbReference type="Proteomes" id="UP000199167">
    <property type="component" value="Unassembled WGS sequence"/>
</dbReference>
<dbReference type="EC" id="2.3.1.269" evidence="9"/>